<dbReference type="InterPro" id="IPR036565">
    <property type="entry name" value="Mur-like_cat_sf"/>
</dbReference>
<dbReference type="Pfam" id="PF08245">
    <property type="entry name" value="Mur_ligase_M"/>
    <property type="match status" value="1"/>
</dbReference>
<dbReference type="GO" id="GO:0008763">
    <property type="term" value="F:UDP-N-acetylmuramate-L-alanine ligase activity"/>
    <property type="evidence" value="ECO:0007669"/>
    <property type="project" value="UniProtKB-UniRule"/>
</dbReference>
<comment type="pathway">
    <text evidence="2">Cell wall biogenesis; peptidoglycan biosynthesis.</text>
</comment>
<comment type="catalytic activity">
    <reaction evidence="13">
        <text>UDP-N-acetyl-alpha-D-muramate + L-alanine + ATP = UDP-N-acetyl-alpha-D-muramoyl-L-alanine + ADP + phosphate + H(+)</text>
        <dbReference type="Rhea" id="RHEA:23372"/>
        <dbReference type="ChEBI" id="CHEBI:15378"/>
        <dbReference type="ChEBI" id="CHEBI:30616"/>
        <dbReference type="ChEBI" id="CHEBI:43474"/>
        <dbReference type="ChEBI" id="CHEBI:57972"/>
        <dbReference type="ChEBI" id="CHEBI:70757"/>
        <dbReference type="ChEBI" id="CHEBI:83898"/>
        <dbReference type="ChEBI" id="CHEBI:456216"/>
        <dbReference type="EC" id="6.3.2.8"/>
    </reaction>
</comment>
<gene>
    <name evidence="18" type="ORF">HNP65_000719</name>
</gene>
<dbReference type="EMBL" id="JACHEX010000001">
    <property type="protein sequence ID" value="MBB6062297.1"/>
    <property type="molecule type" value="Genomic_DNA"/>
</dbReference>
<dbReference type="AlphaFoldDB" id="A0A841GIU4"/>
<comment type="subcellular location">
    <subcellularLocation>
        <location evidence="1">Cytoplasm</location>
    </subcellularLocation>
</comment>
<evidence type="ECO:0000259" key="16">
    <source>
        <dbReference type="Pfam" id="PF02875"/>
    </source>
</evidence>
<evidence type="ECO:0000256" key="6">
    <source>
        <dbReference type="ARBA" id="ARBA00022618"/>
    </source>
</evidence>
<dbReference type="PANTHER" id="PTHR43445">
    <property type="entry name" value="UDP-N-ACETYLMURAMATE--L-ALANINE LIGASE-RELATED"/>
    <property type="match status" value="1"/>
</dbReference>
<keyword evidence="6" id="KW-0132">Cell division</keyword>
<keyword evidence="19" id="KW-1185">Reference proteome</keyword>
<dbReference type="GO" id="GO:0008360">
    <property type="term" value="P:regulation of cell shape"/>
    <property type="evidence" value="ECO:0007669"/>
    <property type="project" value="UniProtKB-KW"/>
</dbReference>
<keyword evidence="11" id="KW-0131">Cell cycle</keyword>
<dbReference type="SUPFAM" id="SSF53623">
    <property type="entry name" value="MurD-like peptide ligases, catalytic domain"/>
    <property type="match status" value="1"/>
</dbReference>
<evidence type="ECO:0000256" key="13">
    <source>
        <dbReference type="ARBA" id="ARBA00047833"/>
    </source>
</evidence>
<keyword evidence="8" id="KW-0067">ATP-binding</keyword>
<dbReference type="Gene3D" id="3.40.50.720">
    <property type="entry name" value="NAD(P)-binding Rossmann-like Domain"/>
    <property type="match status" value="1"/>
</dbReference>
<reference evidence="18 19" key="1">
    <citation type="submission" date="2020-08" db="EMBL/GenBank/DDBJ databases">
        <title>Genomic Encyclopedia of Type Strains, Phase IV (KMG-IV): sequencing the most valuable type-strain genomes for metagenomic binning, comparative biology and taxonomic classification.</title>
        <authorList>
            <person name="Goeker M."/>
        </authorList>
    </citation>
    <scope>NUCLEOTIDE SEQUENCE [LARGE SCALE GENOMIC DNA]</scope>
    <source>
        <strain evidence="18 19">DSM 13481</strain>
    </source>
</reference>
<dbReference type="GO" id="GO:0051301">
    <property type="term" value="P:cell division"/>
    <property type="evidence" value="ECO:0007669"/>
    <property type="project" value="UniProtKB-KW"/>
</dbReference>
<dbReference type="Pfam" id="PF02875">
    <property type="entry name" value="Mur_ligase_C"/>
    <property type="match status" value="1"/>
</dbReference>
<evidence type="ECO:0000256" key="8">
    <source>
        <dbReference type="ARBA" id="ARBA00022840"/>
    </source>
</evidence>
<dbReference type="Proteomes" id="UP000555828">
    <property type="component" value="Unassembled WGS sequence"/>
</dbReference>
<keyword evidence="5 18" id="KW-0436">Ligase</keyword>
<feature type="domain" description="Mur ligase central" evidence="17">
    <location>
        <begin position="105"/>
        <end position="268"/>
    </location>
</feature>
<evidence type="ECO:0000256" key="12">
    <source>
        <dbReference type="ARBA" id="ARBA00023316"/>
    </source>
</evidence>
<protein>
    <recommendedName>
        <fullName evidence="3 14">UDP-N-acetylmuramate--L-alanine ligase</fullName>
        <ecNumber evidence="3 14">6.3.2.8</ecNumber>
    </recommendedName>
</protein>
<dbReference type="EC" id="6.3.2.8" evidence="3 14"/>
<accession>A0A841GIU4</accession>
<evidence type="ECO:0000256" key="7">
    <source>
        <dbReference type="ARBA" id="ARBA00022741"/>
    </source>
</evidence>
<evidence type="ECO:0000256" key="2">
    <source>
        <dbReference type="ARBA" id="ARBA00004752"/>
    </source>
</evidence>
<sequence>MKIHFLGIGGIGMSAQAIHEHFSGNVVTGTDPYSSERVNYLESLGIQVFKSHLPENIDSADLIVRTPAVSEDNVEVKKAKEKGIPVISRLEHHISILRPYTKIGVTGTDGKTTTTAMLAHVLLKLGKDPTVFLGSTHPMLEHGNYRKGSNIAVFEMDESQPGFENYNPDYLIITNIRGDHIENFKNLQHYNSCFENACKNVKICVLNVENNIINNSIKFGLNDGDYKINKIENNKFSQKITINTPYGEKSFILNVPGIHNALNALSIISLLFEMGYEKDLVLKAFSDFSLPKRRFDISFNENDIIIIDDYSHTPVEIKSLLSTAKNVFKDKKITIIFQPHRYSRLKREWKHFSEALSLADKIYITEVYGAFESKNGISARLIVEKINDAIFVQEKEELLQILPSEPGVYIFAGAGDIIEISKKFKEKVGGLKV</sequence>
<evidence type="ECO:0000259" key="17">
    <source>
        <dbReference type="Pfam" id="PF08245"/>
    </source>
</evidence>
<organism evidence="18 19">
    <name type="scientific">Thermosipho japonicus</name>
    <dbReference type="NCBI Taxonomy" id="90323"/>
    <lineage>
        <taxon>Bacteria</taxon>
        <taxon>Thermotogati</taxon>
        <taxon>Thermotogota</taxon>
        <taxon>Thermotogae</taxon>
        <taxon>Thermotogales</taxon>
        <taxon>Fervidobacteriaceae</taxon>
        <taxon>Thermosipho</taxon>
    </lineage>
</organism>
<dbReference type="InterPro" id="IPR005758">
    <property type="entry name" value="UDP-N-AcMur_Ala_ligase_MurC"/>
</dbReference>
<dbReference type="Gene3D" id="3.40.1190.10">
    <property type="entry name" value="Mur-like, catalytic domain"/>
    <property type="match status" value="1"/>
</dbReference>
<evidence type="ECO:0000256" key="4">
    <source>
        <dbReference type="ARBA" id="ARBA00022490"/>
    </source>
</evidence>
<dbReference type="RefSeq" id="WP_184618963.1">
    <property type="nucleotide sequence ID" value="NZ_JACHEX010000001.1"/>
</dbReference>
<keyword evidence="9" id="KW-0133">Cell shape</keyword>
<evidence type="ECO:0000256" key="5">
    <source>
        <dbReference type="ARBA" id="ARBA00022598"/>
    </source>
</evidence>
<dbReference type="PANTHER" id="PTHR43445:SF3">
    <property type="entry name" value="UDP-N-ACETYLMURAMATE--L-ALANINE LIGASE"/>
    <property type="match status" value="1"/>
</dbReference>
<keyword evidence="10" id="KW-0573">Peptidoglycan synthesis</keyword>
<dbReference type="Pfam" id="PF01225">
    <property type="entry name" value="Mur_ligase"/>
    <property type="match status" value="1"/>
</dbReference>
<proteinExistence type="predicted"/>
<evidence type="ECO:0000313" key="18">
    <source>
        <dbReference type="EMBL" id="MBB6062297.1"/>
    </source>
</evidence>
<dbReference type="InterPro" id="IPR013221">
    <property type="entry name" value="Mur_ligase_cen"/>
</dbReference>
<dbReference type="InterPro" id="IPR050061">
    <property type="entry name" value="MurCDEF_pg_biosynth"/>
</dbReference>
<evidence type="ECO:0000256" key="1">
    <source>
        <dbReference type="ARBA" id="ARBA00004496"/>
    </source>
</evidence>
<feature type="domain" description="Mur ligase N-terminal catalytic" evidence="15">
    <location>
        <begin position="2"/>
        <end position="92"/>
    </location>
</feature>
<dbReference type="UniPathway" id="UPA00219"/>
<evidence type="ECO:0000256" key="11">
    <source>
        <dbReference type="ARBA" id="ARBA00023306"/>
    </source>
</evidence>
<evidence type="ECO:0000256" key="3">
    <source>
        <dbReference type="ARBA" id="ARBA00012211"/>
    </source>
</evidence>
<comment type="caution">
    <text evidence="18">The sequence shown here is derived from an EMBL/GenBank/DDBJ whole genome shotgun (WGS) entry which is preliminary data.</text>
</comment>
<evidence type="ECO:0000256" key="10">
    <source>
        <dbReference type="ARBA" id="ARBA00022984"/>
    </source>
</evidence>
<evidence type="ECO:0000313" key="19">
    <source>
        <dbReference type="Proteomes" id="UP000555828"/>
    </source>
</evidence>
<dbReference type="Gene3D" id="3.90.190.20">
    <property type="entry name" value="Mur ligase, C-terminal domain"/>
    <property type="match status" value="1"/>
</dbReference>
<dbReference type="InterPro" id="IPR004101">
    <property type="entry name" value="Mur_ligase_C"/>
</dbReference>
<dbReference type="NCBIfam" id="TIGR01082">
    <property type="entry name" value="murC"/>
    <property type="match status" value="1"/>
</dbReference>
<dbReference type="InterPro" id="IPR036615">
    <property type="entry name" value="Mur_ligase_C_dom_sf"/>
</dbReference>
<keyword evidence="7" id="KW-0547">Nucleotide-binding</keyword>
<dbReference type="GO" id="GO:0005524">
    <property type="term" value="F:ATP binding"/>
    <property type="evidence" value="ECO:0007669"/>
    <property type="project" value="UniProtKB-KW"/>
</dbReference>
<dbReference type="InterPro" id="IPR000713">
    <property type="entry name" value="Mur_ligase_N"/>
</dbReference>
<name>A0A841GIU4_9BACT</name>
<dbReference type="GO" id="GO:0071555">
    <property type="term" value="P:cell wall organization"/>
    <property type="evidence" value="ECO:0007669"/>
    <property type="project" value="UniProtKB-KW"/>
</dbReference>
<dbReference type="SUPFAM" id="SSF53244">
    <property type="entry name" value="MurD-like peptide ligases, peptide-binding domain"/>
    <property type="match status" value="1"/>
</dbReference>
<keyword evidence="4" id="KW-0963">Cytoplasm</keyword>
<evidence type="ECO:0000256" key="14">
    <source>
        <dbReference type="NCBIfam" id="TIGR01082"/>
    </source>
</evidence>
<evidence type="ECO:0000259" key="15">
    <source>
        <dbReference type="Pfam" id="PF01225"/>
    </source>
</evidence>
<dbReference type="GO" id="GO:0005737">
    <property type="term" value="C:cytoplasm"/>
    <property type="evidence" value="ECO:0007669"/>
    <property type="project" value="UniProtKB-SubCell"/>
</dbReference>
<dbReference type="SUPFAM" id="SSF51984">
    <property type="entry name" value="MurCD N-terminal domain"/>
    <property type="match status" value="1"/>
</dbReference>
<dbReference type="GO" id="GO:0009252">
    <property type="term" value="P:peptidoglycan biosynthetic process"/>
    <property type="evidence" value="ECO:0007669"/>
    <property type="project" value="UniProtKB-UniRule"/>
</dbReference>
<keyword evidence="12" id="KW-0961">Cell wall biogenesis/degradation</keyword>
<evidence type="ECO:0000256" key="9">
    <source>
        <dbReference type="ARBA" id="ARBA00022960"/>
    </source>
</evidence>
<feature type="domain" description="Mur ligase C-terminal" evidence="16">
    <location>
        <begin position="293"/>
        <end position="400"/>
    </location>
</feature>